<dbReference type="EMBL" id="BAAAUG010000022">
    <property type="protein sequence ID" value="GAA3091451.1"/>
    <property type="molecule type" value="Genomic_DNA"/>
</dbReference>
<evidence type="ECO:0000256" key="1">
    <source>
        <dbReference type="SAM" id="MobiDB-lite"/>
    </source>
</evidence>
<reference evidence="3" key="1">
    <citation type="journal article" date="2019" name="Int. J. Syst. Evol. Microbiol.">
        <title>The Global Catalogue of Microorganisms (GCM) 10K type strain sequencing project: providing services to taxonomists for standard genome sequencing and annotation.</title>
        <authorList>
            <consortium name="The Broad Institute Genomics Platform"/>
            <consortium name="The Broad Institute Genome Sequencing Center for Infectious Disease"/>
            <person name="Wu L."/>
            <person name="Ma J."/>
        </authorList>
    </citation>
    <scope>NUCLEOTIDE SEQUENCE [LARGE SCALE GENOMIC DNA]</scope>
    <source>
        <strain evidence="3">JCM 9092</strain>
    </source>
</reference>
<gene>
    <name evidence="2" type="ORF">GCM10010449_13990</name>
</gene>
<sequence length="65" mass="7143">MLVVALLLLPAMGLLIIAMDRIEDRMNGEASPRPARRVRHLRLVHGEGHGGRHRASVSEHDSEAA</sequence>
<name>A0ABP6MB57_9ACTN</name>
<comment type="caution">
    <text evidence="2">The sequence shown here is derived from an EMBL/GenBank/DDBJ whole genome shotgun (WGS) entry which is preliminary data.</text>
</comment>
<evidence type="ECO:0000313" key="3">
    <source>
        <dbReference type="Proteomes" id="UP001501637"/>
    </source>
</evidence>
<organism evidence="2 3">
    <name type="scientific">Streptomyces rectiviolaceus</name>
    <dbReference type="NCBI Taxonomy" id="332591"/>
    <lineage>
        <taxon>Bacteria</taxon>
        <taxon>Bacillati</taxon>
        <taxon>Actinomycetota</taxon>
        <taxon>Actinomycetes</taxon>
        <taxon>Kitasatosporales</taxon>
        <taxon>Streptomycetaceae</taxon>
        <taxon>Streptomyces</taxon>
    </lineage>
</organism>
<keyword evidence="3" id="KW-1185">Reference proteome</keyword>
<feature type="region of interest" description="Disordered" evidence="1">
    <location>
        <begin position="44"/>
        <end position="65"/>
    </location>
</feature>
<dbReference type="Proteomes" id="UP001501637">
    <property type="component" value="Unassembled WGS sequence"/>
</dbReference>
<proteinExistence type="predicted"/>
<evidence type="ECO:0000313" key="2">
    <source>
        <dbReference type="EMBL" id="GAA3091451.1"/>
    </source>
</evidence>
<evidence type="ECO:0008006" key="4">
    <source>
        <dbReference type="Google" id="ProtNLM"/>
    </source>
</evidence>
<protein>
    <recommendedName>
        <fullName evidence="4">Secreted protein</fullName>
    </recommendedName>
</protein>
<accession>A0ABP6MB57</accession>